<evidence type="ECO:0000313" key="3">
    <source>
        <dbReference type="EMBL" id="GMM55695.1"/>
    </source>
</evidence>
<feature type="region of interest" description="Disordered" evidence="1">
    <location>
        <begin position="159"/>
        <end position="203"/>
    </location>
</feature>
<dbReference type="InterPro" id="IPR000313">
    <property type="entry name" value="PWWP_dom"/>
</dbReference>
<name>A0AAV5RW80_MAUHU</name>
<sequence>MESEFKTGDLVLCKVGAFAPWPAVVFPQRFLSKDVYRKRKQNCVAVCFFNDPTYYWEYIHKLKPLSKDDIEKVLKGGSGKGSLPRDLLGAYKLADRFSSLRTFMRNKFRSEGRLNEFNDEVLDHGEVEDAEDPFLGKAGDPRNVKGARAVLPVVVPKAAVDEPAEEDPEISEVKSEDDKTDSTTKRANDTASHDRKHKMHNKLDRSRRLEISTLFRRRIQRNLIQRDTPPGPREIAESHKLLQKIIENLDNDPAFFDLETLKKTKLHKLLRVINADAKLAEFHEECATILKQWIPFIAELKREKESANAK</sequence>
<gene>
    <name evidence="3" type="ORF">DAKH74_023110</name>
</gene>
<protein>
    <submittedName>
        <fullName evidence="3">Pdp3 protein</fullName>
    </submittedName>
</protein>
<feature type="compositionally biased region" description="Basic and acidic residues" evidence="1">
    <location>
        <begin position="171"/>
        <end position="193"/>
    </location>
</feature>
<proteinExistence type="predicted"/>
<dbReference type="Gene3D" id="2.30.30.140">
    <property type="match status" value="1"/>
</dbReference>
<accession>A0AAV5RW80</accession>
<dbReference type="EMBL" id="BTGD01000005">
    <property type="protein sequence ID" value="GMM55695.1"/>
    <property type="molecule type" value="Genomic_DNA"/>
</dbReference>
<evidence type="ECO:0000313" key="4">
    <source>
        <dbReference type="Proteomes" id="UP001377567"/>
    </source>
</evidence>
<organism evidence="3 4">
    <name type="scientific">Maudiozyma humilis</name>
    <name type="common">Sour dough yeast</name>
    <name type="synonym">Kazachstania humilis</name>
    <dbReference type="NCBI Taxonomy" id="51915"/>
    <lineage>
        <taxon>Eukaryota</taxon>
        <taxon>Fungi</taxon>
        <taxon>Dikarya</taxon>
        <taxon>Ascomycota</taxon>
        <taxon>Saccharomycotina</taxon>
        <taxon>Saccharomycetes</taxon>
        <taxon>Saccharomycetales</taxon>
        <taxon>Saccharomycetaceae</taxon>
        <taxon>Maudiozyma</taxon>
    </lineage>
</organism>
<dbReference type="Proteomes" id="UP001377567">
    <property type="component" value="Unassembled WGS sequence"/>
</dbReference>
<dbReference type="AlphaFoldDB" id="A0AAV5RW80"/>
<evidence type="ECO:0000256" key="1">
    <source>
        <dbReference type="SAM" id="MobiDB-lite"/>
    </source>
</evidence>
<keyword evidence="4" id="KW-1185">Reference proteome</keyword>
<comment type="caution">
    <text evidence="3">The sequence shown here is derived from an EMBL/GenBank/DDBJ whole genome shotgun (WGS) entry which is preliminary data.</text>
</comment>
<feature type="domain" description="PWWP" evidence="2">
    <location>
        <begin position="7"/>
        <end position="68"/>
    </location>
</feature>
<dbReference type="CDD" id="cd05840">
    <property type="entry name" value="PWWP_ScIOC4-like"/>
    <property type="match status" value="1"/>
</dbReference>
<dbReference type="PROSITE" id="PS50812">
    <property type="entry name" value="PWWP"/>
    <property type="match status" value="1"/>
</dbReference>
<reference evidence="3 4" key="1">
    <citation type="journal article" date="2023" name="Elife">
        <title>Identification of key yeast species and microbe-microbe interactions impacting larval growth of Drosophila in the wild.</title>
        <authorList>
            <person name="Mure A."/>
            <person name="Sugiura Y."/>
            <person name="Maeda R."/>
            <person name="Honda K."/>
            <person name="Sakurai N."/>
            <person name="Takahashi Y."/>
            <person name="Watada M."/>
            <person name="Katoh T."/>
            <person name="Gotoh A."/>
            <person name="Gotoh Y."/>
            <person name="Taniguchi I."/>
            <person name="Nakamura K."/>
            <person name="Hayashi T."/>
            <person name="Katayama T."/>
            <person name="Uemura T."/>
            <person name="Hattori Y."/>
        </authorList>
    </citation>
    <scope>NUCLEOTIDE SEQUENCE [LARGE SCALE GENOMIC DNA]</scope>
    <source>
        <strain evidence="3 4">KH-74</strain>
    </source>
</reference>
<dbReference type="SMART" id="SM00293">
    <property type="entry name" value="PWWP"/>
    <property type="match status" value="1"/>
</dbReference>
<evidence type="ECO:0000259" key="2">
    <source>
        <dbReference type="PROSITE" id="PS50812"/>
    </source>
</evidence>
<dbReference type="SUPFAM" id="SSF63748">
    <property type="entry name" value="Tudor/PWWP/MBT"/>
    <property type="match status" value="1"/>
</dbReference>
<dbReference type="InterPro" id="IPR035503">
    <property type="entry name" value="IOC4-like_PWWP"/>
</dbReference>
<dbReference type="Pfam" id="PF00855">
    <property type="entry name" value="PWWP"/>
    <property type="match status" value="1"/>
</dbReference>